<gene>
    <name evidence="3" type="ORF">DSM107014_10300</name>
</gene>
<dbReference type="Proteomes" id="UP000767446">
    <property type="component" value="Unassembled WGS sequence"/>
</dbReference>
<dbReference type="InterPro" id="IPR016047">
    <property type="entry name" value="M23ase_b-sheet_dom"/>
</dbReference>
<dbReference type="Gene3D" id="2.70.70.10">
    <property type="entry name" value="Glucose Permease (Domain IIA)"/>
    <property type="match status" value="1"/>
</dbReference>
<proteinExistence type="predicted"/>
<evidence type="ECO:0000256" key="1">
    <source>
        <dbReference type="SAM" id="SignalP"/>
    </source>
</evidence>
<evidence type="ECO:0000313" key="4">
    <source>
        <dbReference type="Proteomes" id="UP000767446"/>
    </source>
</evidence>
<protein>
    <submittedName>
        <fullName evidence="3">M23 family metallopeptidase</fullName>
    </submittedName>
</protein>
<dbReference type="InterPro" id="IPR050570">
    <property type="entry name" value="Cell_wall_metabolism_enzyme"/>
</dbReference>
<evidence type="ECO:0000313" key="3">
    <source>
        <dbReference type="EMBL" id="MBR8828268.1"/>
    </source>
</evidence>
<feature type="chain" id="PRO_5037152150" evidence="1">
    <location>
        <begin position="26"/>
        <end position="293"/>
    </location>
</feature>
<dbReference type="AlphaFoldDB" id="A0A941JPZ4"/>
<sequence length="293" mass="31545">MGGLKTSLILAIATLVMGSSASVKAIEVQVKPESPRLGDTISIIIQMDQPGEDPIISITRENDSETEEYQAFPLNSSGLRYRALLPTTPLDESGKLIVRVSGDGTTRNIAIWLGDRSFPTQQITLSPDKSSLQATELELNRVNELKNLVTSEKYWDGPFMQPNAGRISSVFGVRRYYNGVFATDYYHRGVDYAGGYGSRVIAPAGGIVRLVGLESKGFQVHGNTVGIDHGQGVVSIFLHLNSIDVQEGDVVAAGTPIGTVGSTGSSTGPHLHWGLYVNGKSVDPVPWRFEGIE</sequence>
<evidence type="ECO:0000259" key="2">
    <source>
        <dbReference type="Pfam" id="PF01551"/>
    </source>
</evidence>
<dbReference type="SUPFAM" id="SSF51261">
    <property type="entry name" value="Duplicated hybrid motif"/>
    <property type="match status" value="1"/>
</dbReference>
<dbReference type="GO" id="GO:0004222">
    <property type="term" value="F:metalloendopeptidase activity"/>
    <property type="evidence" value="ECO:0007669"/>
    <property type="project" value="TreeGrafter"/>
</dbReference>
<dbReference type="EMBL" id="JADQBC010000062">
    <property type="protein sequence ID" value="MBR8828268.1"/>
    <property type="molecule type" value="Genomic_DNA"/>
</dbReference>
<dbReference type="InterPro" id="IPR011055">
    <property type="entry name" value="Dup_hybrid_motif"/>
</dbReference>
<feature type="signal peptide" evidence="1">
    <location>
        <begin position="1"/>
        <end position="25"/>
    </location>
</feature>
<feature type="domain" description="M23ase beta-sheet core" evidence="2">
    <location>
        <begin position="186"/>
        <end position="284"/>
    </location>
</feature>
<organism evidence="3 4">
    <name type="scientific">Gomphosphaeria aponina SAG 52.96 = DSM 107014</name>
    <dbReference type="NCBI Taxonomy" id="1521640"/>
    <lineage>
        <taxon>Bacteria</taxon>
        <taxon>Bacillati</taxon>
        <taxon>Cyanobacteriota</taxon>
        <taxon>Cyanophyceae</taxon>
        <taxon>Oscillatoriophycideae</taxon>
        <taxon>Chroococcales</taxon>
        <taxon>Gomphosphaeriaceae</taxon>
        <taxon>Gomphosphaeria</taxon>
    </lineage>
</organism>
<dbReference type="PANTHER" id="PTHR21666:SF270">
    <property type="entry name" value="MUREIN HYDROLASE ACTIVATOR ENVC"/>
    <property type="match status" value="1"/>
</dbReference>
<accession>A0A941JPZ4</accession>
<dbReference type="CDD" id="cd12797">
    <property type="entry name" value="M23_peptidase"/>
    <property type="match status" value="1"/>
</dbReference>
<comment type="caution">
    <text evidence="3">The sequence shown here is derived from an EMBL/GenBank/DDBJ whole genome shotgun (WGS) entry which is preliminary data.</text>
</comment>
<name>A0A941JPZ4_9CHRO</name>
<reference evidence="3" key="1">
    <citation type="submission" date="2021-02" db="EMBL/GenBank/DDBJ databases">
        <title>Metagenome analyses of Stigonema ocellatum DSM 106950, Chlorogloea purpurea SAG 13.99 and Gomphosphaeria aponina DSM 107014.</title>
        <authorList>
            <person name="Marter P."/>
            <person name="Huang S."/>
        </authorList>
    </citation>
    <scope>NUCLEOTIDE SEQUENCE</scope>
    <source>
        <strain evidence="3">JP213</strain>
    </source>
</reference>
<keyword evidence="1" id="KW-0732">Signal</keyword>
<dbReference type="Pfam" id="PF01551">
    <property type="entry name" value="Peptidase_M23"/>
    <property type="match status" value="1"/>
</dbReference>
<dbReference type="PANTHER" id="PTHR21666">
    <property type="entry name" value="PEPTIDASE-RELATED"/>
    <property type="match status" value="1"/>
</dbReference>